<evidence type="ECO:0000313" key="2">
    <source>
        <dbReference type="Proteomes" id="UP000828048"/>
    </source>
</evidence>
<accession>A0ACB7Y1Y2</accession>
<dbReference type="Proteomes" id="UP000828048">
    <property type="component" value="Chromosome 5"/>
</dbReference>
<protein>
    <submittedName>
        <fullName evidence="1">Uncharacterized protein</fullName>
    </submittedName>
</protein>
<comment type="caution">
    <text evidence="1">The sequence shown here is derived from an EMBL/GenBank/DDBJ whole genome shotgun (WGS) entry which is preliminary data.</text>
</comment>
<proteinExistence type="predicted"/>
<organism evidence="1 2">
    <name type="scientific">Vaccinium darrowii</name>
    <dbReference type="NCBI Taxonomy" id="229202"/>
    <lineage>
        <taxon>Eukaryota</taxon>
        <taxon>Viridiplantae</taxon>
        <taxon>Streptophyta</taxon>
        <taxon>Embryophyta</taxon>
        <taxon>Tracheophyta</taxon>
        <taxon>Spermatophyta</taxon>
        <taxon>Magnoliopsida</taxon>
        <taxon>eudicotyledons</taxon>
        <taxon>Gunneridae</taxon>
        <taxon>Pentapetalae</taxon>
        <taxon>asterids</taxon>
        <taxon>Ericales</taxon>
        <taxon>Ericaceae</taxon>
        <taxon>Vaccinioideae</taxon>
        <taxon>Vaccinieae</taxon>
        <taxon>Vaccinium</taxon>
    </lineage>
</organism>
<gene>
    <name evidence="1" type="ORF">Vadar_022991</name>
</gene>
<dbReference type="EMBL" id="CM037155">
    <property type="protein sequence ID" value="KAH7847184.1"/>
    <property type="molecule type" value="Genomic_DNA"/>
</dbReference>
<evidence type="ECO:0000313" key="1">
    <source>
        <dbReference type="EMBL" id="KAH7847184.1"/>
    </source>
</evidence>
<keyword evidence="2" id="KW-1185">Reference proteome</keyword>
<reference evidence="1 2" key="1">
    <citation type="journal article" date="2021" name="Hortic Res">
        <title>High-quality reference genome and annotation aids understanding of berry development for evergreen blueberry (Vaccinium darrowii).</title>
        <authorList>
            <person name="Yu J."/>
            <person name="Hulse-Kemp A.M."/>
            <person name="Babiker E."/>
            <person name="Staton M."/>
        </authorList>
    </citation>
    <scope>NUCLEOTIDE SEQUENCE [LARGE SCALE GENOMIC DNA]</scope>
    <source>
        <strain evidence="2">cv. NJ 8807/NJ 8810</strain>
        <tissue evidence="1">Young leaf</tissue>
    </source>
</reference>
<name>A0ACB7Y1Y2_9ERIC</name>
<sequence length="656" mass="74645">MGWMMRESGCDPPTYDSGEHFSIRMHQGGVFKGNRTRVYIGRTVTYFDFCDIDEISYMELVNMASEMGGFTSIEFYGILNGTMKLIKGDSDTTDLCLTVDKHKVVECYMDTTSGVTKDYADVVDVLADIDGDADVMTSDDDLRSIDSDSDEEGRGNRVKHTVFNEKTNMENPIFKVGMEFKTHALFREAVKEHAIKWGKEIKFLKSDKRQARATCKSPCPWTIYCSHVPNDEVYRVKTFIDEHSCVRSFKVPWVSTKWIVKKYSERIRKNPTWPIPSLVDTIQSEKIVQVNLQKAYRAKKISLDMLQVAYAVVEKEKKKTWMWFLELLGEDLKIENSFRFTFMSDKQKGLIDSPIITMLERIRVILMETIYKRRDAMKRVKHPICPKIVKRIEKLKDNLQLWIPRWCGSEQFEVTGPTGNQYRVDLVNGTCGCRKWDMSGIPCVHALASIKFLQQDPFDYVHEWYKVSTYLKCYENLLSPINGRDLWPETNNPIMLPPDVKKRSGRPKKARRREPEEPQDPTKLTKKGVQMRCSACGKVGHNKRGCNKTKPHGEGPPRKKSHVDASTSAANVPSISDLAANVPFVADPVAPTNGNTTMVRSPASAPAPHQPPMASQESMASSALTMVNRTTLASSGKLVWRGRVVRLASSYKKTLK</sequence>